<keyword evidence="2" id="KW-1185">Reference proteome</keyword>
<evidence type="ECO:0000313" key="1">
    <source>
        <dbReference type="EMBL" id="KAJ0080910.1"/>
    </source>
</evidence>
<organism evidence="1 2">
    <name type="scientific">Pistacia atlantica</name>
    <dbReference type="NCBI Taxonomy" id="434234"/>
    <lineage>
        <taxon>Eukaryota</taxon>
        <taxon>Viridiplantae</taxon>
        <taxon>Streptophyta</taxon>
        <taxon>Embryophyta</taxon>
        <taxon>Tracheophyta</taxon>
        <taxon>Spermatophyta</taxon>
        <taxon>Magnoliopsida</taxon>
        <taxon>eudicotyledons</taxon>
        <taxon>Gunneridae</taxon>
        <taxon>Pentapetalae</taxon>
        <taxon>rosids</taxon>
        <taxon>malvids</taxon>
        <taxon>Sapindales</taxon>
        <taxon>Anacardiaceae</taxon>
        <taxon>Pistacia</taxon>
    </lineage>
</organism>
<accession>A0ACC1A3W8</accession>
<comment type="caution">
    <text evidence="1">The sequence shown here is derived from an EMBL/GenBank/DDBJ whole genome shotgun (WGS) entry which is preliminary data.</text>
</comment>
<name>A0ACC1A3W8_9ROSI</name>
<evidence type="ECO:0000313" key="2">
    <source>
        <dbReference type="Proteomes" id="UP001164250"/>
    </source>
</evidence>
<protein>
    <submittedName>
        <fullName evidence="1">Uncharacterized protein</fullName>
    </submittedName>
</protein>
<sequence length="141" mass="16517">MSLTFFFSFTQRTWKMSKPWRKLEVNLLNLIKYGLYFWHKDVPLYYRIRLCEMVDITIFYLIAQFCGEKDIFPHYRNSPNFVYLVAQKGDQALNINFNHQKSSTRYYKDAGLHDQNCSTSKEIVGKGGSFTPNGFPPSGSC</sequence>
<dbReference type="Proteomes" id="UP001164250">
    <property type="component" value="Chromosome 12"/>
</dbReference>
<gene>
    <name evidence="1" type="ORF">Patl1_11010</name>
</gene>
<dbReference type="EMBL" id="CM047908">
    <property type="protein sequence ID" value="KAJ0080910.1"/>
    <property type="molecule type" value="Genomic_DNA"/>
</dbReference>
<reference evidence="2" key="1">
    <citation type="journal article" date="2023" name="G3 (Bethesda)">
        <title>Genome assembly and association tests identify interacting loci associated with vigor, precocity, and sex in interspecific pistachio rootstocks.</title>
        <authorList>
            <person name="Palmer W."/>
            <person name="Jacygrad E."/>
            <person name="Sagayaradj S."/>
            <person name="Cavanaugh K."/>
            <person name="Han R."/>
            <person name="Bertier L."/>
            <person name="Beede B."/>
            <person name="Kafkas S."/>
            <person name="Golino D."/>
            <person name="Preece J."/>
            <person name="Michelmore R."/>
        </authorList>
    </citation>
    <scope>NUCLEOTIDE SEQUENCE [LARGE SCALE GENOMIC DNA]</scope>
</reference>
<proteinExistence type="predicted"/>